<keyword evidence="8" id="KW-1185">Reference proteome</keyword>
<dbReference type="Gene3D" id="3.30.40.10">
    <property type="entry name" value="Zinc/RING finger domain, C3HC4 (zinc finger)"/>
    <property type="match status" value="1"/>
</dbReference>
<dbReference type="Pfam" id="PF13639">
    <property type="entry name" value="zf-RING_2"/>
    <property type="match status" value="1"/>
</dbReference>
<feature type="compositionally biased region" description="Basic and acidic residues" evidence="5">
    <location>
        <begin position="1"/>
        <end position="11"/>
    </location>
</feature>
<dbReference type="SMART" id="SM00184">
    <property type="entry name" value="RING"/>
    <property type="match status" value="1"/>
</dbReference>
<dbReference type="AlphaFoldDB" id="A0A8H7E1G4"/>
<dbReference type="PANTHER" id="PTHR22763:SF183">
    <property type="entry name" value="RING-TYPE DOMAIN-CONTAINING PROTEIN"/>
    <property type="match status" value="1"/>
</dbReference>
<dbReference type="GO" id="GO:0061630">
    <property type="term" value="F:ubiquitin protein ligase activity"/>
    <property type="evidence" value="ECO:0007669"/>
    <property type="project" value="TreeGrafter"/>
</dbReference>
<evidence type="ECO:0000256" key="5">
    <source>
        <dbReference type="SAM" id="MobiDB-lite"/>
    </source>
</evidence>
<keyword evidence="3" id="KW-0862">Zinc</keyword>
<keyword evidence="2 4" id="KW-0863">Zinc-finger</keyword>
<evidence type="ECO:0000256" key="3">
    <source>
        <dbReference type="ARBA" id="ARBA00022833"/>
    </source>
</evidence>
<dbReference type="GO" id="GO:0043161">
    <property type="term" value="P:proteasome-mediated ubiquitin-dependent protein catabolic process"/>
    <property type="evidence" value="ECO:0007669"/>
    <property type="project" value="TreeGrafter"/>
</dbReference>
<sequence length="103" mass="11509">MAQDVYDKKSAAPESQTLPEHIATAGSETCVICLETISERAVALPCKHDCFDFPCLGNWLTKHTTCPLCKGKVERLEYEFNVDLLIEAIDVSTRKGVHEDRNL</sequence>
<dbReference type="SUPFAM" id="SSF57850">
    <property type="entry name" value="RING/U-box"/>
    <property type="match status" value="1"/>
</dbReference>
<evidence type="ECO:0000259" key="6">
    <source>
        <dbReference type="PROSITE" id="PS50089"/>
    </source>
</evidence>
<protein>
    <recommendedName>
        <fullName evidence="6">RING-type domain-containing protein</fullName>
    </recommendedName>
</protein>
<evidence type="ECO:0000313" key="8">
    <source>
        <dbReference type="Proteomes" id="UP000606974"/>
    </source>
</evidence>
<dbReference type="PROSITE" id="PS50089">
    <property type="entry name" value="ZF_RING_2"/>
    <property type="match status" value="1"/>
</dbReference>
<dbReference type="InterPro" id="IPR050731">
    <property type="entry name" value="HRD1_E3_ubiq-ligases"/>
</dbReference>
<dbReference type="EMBL" id="JAACFV010000132">
    <property type="protein sequence ID" value="KAF7504598.1"/>
    <property type="molecule type" value="Genomic_DNA"/>
</dbReference>
<evidence type="ECO:0000256" key="1">
    <source>
        <dbReference type="ARBA" id="ARBA00022723"/>
    </source>
</evidence>
<evidence type="ECO:0000313" key="7">
    <source>
        <dbReference type="EMBL" id="KAF7504598.1"/>
    </source>
</evidence>
<reference evidence="7" key="1">
    <citation type="submission" date="2020-02" db="EMBL/GenBank/DDBJ databases">
        <authorList>
            <person name="Palmer J.M."/>
        </authorList>
    </citation>
    <scope>NUCLEOTIDE SEQUENCE</scope>
    <source>
        <strain evidence="7">EPUS1.4</strain>
        <tissue evidence="7">Thallus</tissue>
    </source>
</reference>
<feature type="domain" description="RING-type" evidence="6">
    <location>
        <begin position="30"/>
        <end position="70"/>
    </location>
</feature>
<dbReference type="Proteomes" id="UP000606974">
    <property type="component" value="Unassembled WGS sequence"/>
</dbReference>
<proteinExistence type="predicted"/>
<gene>
    <name evidence="7" type="ORF">GJ744_002025</name>
</gene>
<dbReference type="GO" id="GO:0012505">
    <property type="term" value="C:endomembrane system"/>
    <property type="evidence" value="ECO:0007669"/>
    <property type="project" value="TreeGrafter"/>
</dbReference>
<dbReference type="InterPro" id="IPR013083">
    <property type="entry name" value="Znf_RING/FYVE/PHD"/>
</dbReference>
<feature type="region of interest" description="Disordered" evidence="5">
    <location>
        <begin position="1"/>
        <end position="20"/>
    </location>
</feature>
<evidence type="ECO:0000256" key="4">
    <source>
        <dbReference type="PROSITE-ProRule" id="PRU00175"/>
    </source>
</evidence>
<dbReference type="GO" id="GO:0008270">
    <property type="term" value="F:zinc ion binding"/>
    <property type="evidence" value="ECO:0007669"/>
    <property type="project" value="UniProtKB-KW"/>
</dbReference>
<keyword evidence="1" id="KW-0479">Metal-binding</keyword>
<name>A0A8H7E1G4_9EURO</name>
<comment type="caution">
    <text evidence="7">The sequence shown here is derived from an EMBL/GenBank/DDBJ whole genome shotgun (WGS) entry which is preliminary data.</text>
</comment>
<evidence type="ECO:0000256" key="2">
    <source>
        <dbReference type="ARBA" id="ARBA00022771"/>
    </source>
</evidence>
<dbReference type="PANTHER" id="PTHR22763">
    <property type="entry name" value="RING ZINC FINGER PROTEIN"/>
    <property type="match status" value="1"/>
</dbReference>
<dbReference type="InterPro" id="IPR001841">
    <property type="entry name" value="Znf_RING"/>
</dbReference>
<organism evidence="7 8">
    <name type="scientific">Endocarpon pusillum</name>
    <dbReference type="NCBI Taxonomy" id="364733"/>
    <lineage>
        <taxon>Eukaryota</taxon>
        <taxon>Fungi</taxon>
        <taxon>Dikarya</taxon>
        <taxon>Ascomycota</taxon>
        <taxon>Pezizomycotina</taxon>
        <taxon>Eurotiomycetes</taxon>
        <taxon>Chaetothyriomycetidae</taxon>
        <taxon>Verrucariales</taxon>
        <taxon>Verrucariaceae</taxon>
        <taxon>Endocarpon</taxon>
    </lineage>
</organism>
<accession>A0A8H7E1G4</accession>
<dbReference type="OrthoDB" id="21204at2759"/>